<dbReference type="EMBL" id="NHRJ02000002">
    <property type="protein sequence ID" value="PZE21711.1"/>
    <property type="molecule type" value="Genomic_DNA"/>
</dbReference>
<protein>
    <submittedName>
        <fullName evidence="1">Uncharacterized protein</fullName>
    </submittedName>
</protein>
<evidence type="ECO:0000313" key="2">
    <source>
        <dbReference type="Proteomes" id="UP000214746"/>
    </source>
</evidence>
<accession>A0A2W1NF67</accession>
<comment type="caution">
    <text evidence="1">The sequence shown here is derived from an EMBL/GenBank/DDBJ whole genome shotgun (WGS) entry which is preliminary data.</text>
</comment>
<reference evidence="1" key="1">
    <citation type="submission" date="2018-06" db="EMBL/GenBank/DDBJ databases">
        <title>Paenibacillus xerothermodurans sp. nov. an extremely dry heat resistant spore forming bacterium isolated from the soil of Cape Canaveral, Florida.</title>
        <authorList>
            <person name="Seuylemezian A."/>
            <person name="Kaur N."/>
            <person name="Patil P."/>
            <person name="Patil P."/>
            <person name="Mayilraj S."/>
            <person name="Vaishampayan P."/>
        </authorList>
    </citation>
    <scope>NUCLEOTIDE SEQUENCE [LARGE SCALE GENOMIC DNA]</scope>
    <source>
        <strain evidence="1">ATCC 27380</strain>
    </source>
</reference>
<dbReference type="AlphaFoldDB" id="A0A2W1NF67"/>
<name>A0A2W1NF67_PAEXE</name>
<gene>
    <name evidence="1" type="ORF">CBW46_004645</name>
</gene>
<sequence length="77" mass="8091">MPSMSVPANFVTDSVIQHLAANLSAPSYPLVAQIPLPIAAMPRGGSSAREKGMPLLIVILVDVRAFVAEGGKFRAVF</sequence>
<organism evidence="1 2">
    <name type="scientific">Paenibacillus xerothermodurans</name>
    <dbReference type="NCBI Taxonomy" id="1977292"/>
    <lineage>
        <taxon>Bacteria</taxon>
        <taxon>Bacillati</taxon>
        <taxon>Bacillota</taxon>
        <taxon>Bacilli</taxon>
        <taxon>Bacillales</taxon>
        <taxon>Paenibacillaceae</taxon>
        <taxon>Paenibacillus</taxon>
    </lineage>
</organism>
<keyword evidence="2" id="KW-1185">Reference proteome</keyword>
<dbReference type="Proteomes" id="UP000214746">
    <property type="component" value="Unassembled WGS sequence"/>
</dbReference>
<proteinExistence type="predicted"/>
<evidence type="ECO:0000313" key="1">
    <source>
        <dbReference type="EMBL" id="PZE21711.1"/>
    </source>
</evidence>